<dbReference type="EMBL" id="CP000416">
    <property type="protein sequence ID" value="ABJ63964.1"/>
    <property type="molecule type" value="Genomic_DNA"/>
</dbReference>
<name>Q03S58_LEVBA</name>
<dbReference type="Proteomes" id="UP000001652">
    <property type="component" value="Chromosome"/>
</dbReference>
<keyword evidence="2" id="KW-1185">Reference proteome</keyword>
<dbReference type="HOGENOM" id="CLU_2990937_0_0_9"/>
<sequence length="54" mass="6314">MNWPYVTIGILLFIVAIYFIDGGWAQNLGGVYKNYRDSKLPLSVFIRLLLKRHE</sequence>
<evidence type="ECO:0000313" key="2">
    <source>
        <dbReference type="Proteomes" id="UP000001652"/>
    </source>
</evidence>
<protein>
    <submittedName>
        <fullName evidence="1">Uncharacterized protein</fullName>
    </submittedName>
</protein>
<accession>Q03S58</accession>
<reference evidence="1 2" key="1">
    <citation type="journal article" date="2006" name="Proc. Natl. Acad. Sci. U.S.A.">
        <title>Comparative genomics of the lactic acid bacteria.</title>
        <authorList>
            <person name="Makarova K."/>
            <person name="Slesarev A."/>
            <person name="Wolf Y."/>
            <person name="Sorokin A."/>
            <person name="Mirkin B."/>
            <person name="Koonin E."/>
            <person name="Pavlov A."/>
            <person name="Pavlova N."/>
            <person name="Karamychev V."/>
            <person name="Polouchine N."/>
            <person name="Shakhova V."/>
            <person name="Grigoriev I."/>
            <person name="Lou Y."/>
            <person name="Rohksar D."/>
            <person name="Lucas S."/>
            <person name="Huang K."/>
            <person name="Goodstein D.M."/>
            <person name="Hawkins T."/>
            <person name="Plengvidhya V."/>
            <person name="Welker D."/>
            <person name="Hughes J."/>
            <person name="Goh Y."/>
            <person name="Benson A."/>
            <person name="Baldwin K."/>
            <person name="Lee J.H."/>
            <person name="Diaz-Muniz I."/>
            <person name="Dosti B."/>
            <person name="Smeianov V."/>
            <person name="Wechter W."/>
            <person name="Barabote R."/>
            <person name="Lorca G."/>
            <person name="Altermann E."/>
            <person name="Barrangou R."/>
            <person name="Ganesan B."/>
            <person name="Xie Y."/>
            <person name="Rawsthorne H."/>
            <person name="Tamir D."/>
            <person name="Parker C."/>
            <person name="Breidt F."/>
            <person name="Broadbent J."/>
            <person name="Hutkins R."/>
            <person name="O'Sullivan D."/>
            <person name="Steele J."/>
            <person name="Unlu G."/>
            <person name="Saier M."/>
            <person name="Klaenhammer T."/>
            <person name="Richardson P."/>
            <person name="Kozyavkin S."/>
            <person name="Weimer B."/>
            <person name="Mills D."/>
        </authorList>
    </citation>
    <scope>NUCLEOTIDE SEQUENCE [LARGE SCALE GENOMIC DNA]</scope>
    <source>
        <strain evidence="2">ATCC 367 / BCRC 12310 / CIP 105137 / JCM 1170 / LMG 11437 / NCIMB 947 / NCTC 947</strain>
    </source>
</reference>
<gene>
    <name evidence="1" type="ordered locus">LVIS_0821</name>
</gene>
<evidence type="ECO:0000313" key="1">
    <source>
        <dbReference type="EMBL" id="ABJ63964.1"/>
    </source>
</evidence>
<proteinExistence type="predicted"/>
<organism evidence="1 2">
    <name type="scientific">Levilactobacillus brevis (strain ATCC 367 / BCRC 12310 / CIP 105137 / JCM 1170 / LMG 11437 / NCIMB 947 / NCTC 947)</name>
    <name type="common">Lactobacillus brevis</name>
    <dbReference type="NCBI Taxonomy" id="387344"/>
    <lineage>
        <taxon>Bacteria</taxon>
        <taxon>Bacillati</taxon>
        <taxon>Bacillota</taxon>
        <taxon>Bacilli</taxon>
        <taxon>Lactobacillales</taxon>
        <taxon>Lactobacillaceae</taxon>
        <taxon>Levilactobacillus</taxon>
    </lineage>
</organism>
<dbReference type="AlphaFoldDB" id="Q03S58"/>
<dbReference type="KEGG" id="lbr:LVIS_0821"/>